<reference evidence="2 3" key="1">
    <citation type="submission" date="2024-01" db="EMBL/GenBank/DDBJ databases">
        <authorList>
            <person name="Waweru B."/>
        </authorList>
    </citation>
    <scope>NUCLEOTIDE SEQUENCE [LARGE SCALE GENOMIC DNA]</scope>
</reference>
<dbReference type="EMBL" id="CAWUPB010000893">
    <property type="protein sequence ID" value="CAK7328188.1"/>
    <property type="molecule type" value="Genomic_DNA"/>
</dbReference>
<evidence type="ECO:0000256" key="1">
    <source>
        <dbReference type="SAM" id="MobiDB-lite"/>
    </source>
</evidence>
<gene>
    <name evidence="2" type="ORF">DCAF_LOCUS5908</name>
</gene>
<accession>A0AAV1R5C8</accession>
<keyword evidence="3" id="KW-1185">Reference proteome</keyword>
<proteinExistence type="predicted"/>
<evidence type="ECO:0000313" key="2">
    <source>
        <dbReference type="EMBL" id="CAK7328188.1"/>
    </source>
</evidence>
<protein>
    <submittedName>
        <fullName evidence="2">Uncharacterized protein</fullName>
    </submittedName>
</protein>
<organism evidence="2 3">
    <name type="scientific">Dovyalis caffra</name>
    <dbReference type="NCBI Taxonomy" id="77055"/>
    <lineage>
        <taxon>Eukaryota</taxon>
        <taxon>Viridiplantae</taxon>
        <taxon>Streptophyta</taxon>
        <taxon>Embryophyta</taxon>
        <taxon>Tracheophyta</taxon>
        <taxon>Spermatophyta</taxon>
        <taxon>Magnoliopsida</taxon>
        <taxon>eudicotyledons</taxon>
        <taxon>Gunneridae</taxon>
        <taxon>Pentapetalae</taxon>
        <taxon>rosids</taxon>
        <taxon>fabids</taxon>
        <taxon>Malpighiales</taxon>
        <taxon>Salicaceae</taxon>
        <taxon>Flacourtieae</taxon>
        <taxon>Dovyalis</taxon>
    </lineage>
</organism>
<dbReference type="AlphaFoldDB" id="A0AAV1R5C8"/>
<name>A0AAV1R5C8_9ROSI</name>
<evidence type="ECO:0000313" key="3">
    <source>
        <dbReference type="Proteomes" id="UP001314170"/>
    </source>
</evidence>
<feature type="region of interest" description="Disordered" evidence="1">
    <location>
        <begin position="30"/>
        <end position="57"/>
    </location>
</feature>
<sequence length="125" mass="12000">MVVAPAFWGAGGATGASLTISLIGPSAGSGPSALRLAGAGGEEISPSGAPAGLSPATGEATELLGASEMVGESAAGALAGALEDFGDGDGDAEGVAAGASAANAPATHFSYQYRETLRSYRMREV</sequence>
<comment type="caution">
    <text evidence="2">The sequence shown here is derived from an EMBL/GenBank/DDBJ whole genome shotgun (WGS) entry which is preliminary data.</text>
</comment>
<dbReference type="Proteomes" id="UP001314170">
    <property type="component" value="Unassembled WGS sequence"/>
</dbReference>